<gene>
    <name evidence="4" type="ORF">SAMN05660359_01253</name>
</gene>
<dbReference type="CDD" id="cd05829">
    <property type="entry name" value="Sortase_F"/>
    <property type="match status" value="1"/>
</dbReference>
<evidence type="ECO:0000313" key="5">
    <source>
        <dbReference type="Proteomes" id="UP000183642"/>
    </source>
</evidence>
<dbReference type="Pfam" id="PF04203">
    <property type="entry name" value="Sortase"/>
    <property type="match status" value="1"/>
</dbReference>
<keyword evidence="1" id="KW-0378">Hydrolase</keyword>
<dbReference type="GO" id="GO:0016787">
    <property type="term" value="F:hydrolase activity"/>
    <property type="evidence" value="ECO:0007669"/>
    <property type="project" value="UniProtKB-KW"/>
</dbReference>
<keyword evidence="5" id="KW-1185">Reference proteome</keyword>
<evidence type="ECO:0000313" key="4">
    <source>
        <dbReference type="EMBL" id="SFO08192.1"/>
    </source>
</evidence>
<feature type="signal peptide" evidence="3">
    <location>
        <begin position="1"/>
        <end position="23"/>
    </location>
</feature>
<evidence type="ECO:0000256" key="1">
    <source>
        <dbReference type="ARBA" id="ARBA00022801"/>
    </source>
</evidence>
<protein>
    <submittedName>
        <fullName evidence="4">Sortase family protein</fullName>
    </submittedName>
</protein>
<dbReference type="InterPro" id="IPR005754">
    <property type="entry name" value="Sortase"/>
</dbReference>
<name>A0A1I5E9L3_9ACTN</name>
<dbReference type="Gene3D" id="2.40.260.10">
    <property type="entry name" value="Sortase"/>
    <property type="match status" value="1"/>
</dbReference>
<dbReference type="AlphaFoldDB" id="A0A1I5E9L3"/>
<reference evidence="5" key="1">
    <citation type="submission" date="2016-10" db="EMBL/GenBank/DDBJ databases">
        <authorList>
            <person name="Varghese N."/>
            <person name="Submissions S."/>
        </authorList>
    </citation>
    <scope>NUCLEOTIDE SEQUENCE [LARGE SCALE GENOMIC DNA]</scope>
    <source>
        <strain evidence="5">DSM 43161</strain>
    </source>
</reference>
<evidence type="ECO:0000256" key="2">
    <source>
        <dbReference type="SAM" id="MobiDB-lite"/>
    </source>
</evidence>
<proteinExistence type="predicted"/>
<dbReference type="Proteomes" id="UP000183642">
    <property type="component" value="Unassembled WGS sequence"/>
</dbReference>
<feature type="region of interest" description="Disordered" evidence="2">
    <location>
        <begin position="45"/>
        <end position="65"/>
    </location>
</feature>
<dbReference type="InterPro" id="IPR023365">
    <property type="entry name" value="Sortase_dom-sf"/>
</dbReference>
<accession>A0A1I5E9L3</accession>
<dbReference type="RefSeq" id="WP_075012700.1">
    <property type="nucleotide sequence ID" value="NZ_FOWE01000003.1"/>
</dbReference>
<dbReference type="OrthoDB" id="525039at2"/>
<organism evidence="4 5">
    <name type="scientific">Geodermatophilus obscurus</name>
    <dbReference type="NCBI Taxonomy" id="1861"/>
    <lineage>
        <taxon>Bacteria</taxon>
        <taxon>Bacillati</taxon>
        <taxon>Actinomycetota</taxon>
        <taxon>Actinomycetes</taxon>
        <taxon>Geodermatophilales</taxon>
        <taxon>Geodermatophilaceae</taxon>
        <taxon>Geodermatophilus</taxon>
    </lineage>
</organism>
<dbReference type="SUPFAM" id="SSF63817">
    <property type="entry name" value="Sortase"/>
    <property type="match status" value="1"/>
</dbReference>
<sequence>MRPAAAGVVLGVALAVGVPTAWAVTRPPAAAGAPVEQVLGAPGEQVLSAPGEPSAPAPAPATPGVTVRDAAPTAAPQVVAPARVAVPAHGLDVPVEPVGTRPDGQMAIPDDVDRAGWYRFGPVPGAPGSAVVAGHVDDVEQGLGAMAALRATEPGDEVVVTDAAGTLTTWRVVSRESLAKQALPLDALFRRDGPPRLTLVTCGGPFLPEVGGYRDNVVVVAEPAP</sequence>
<dbReference type="EMBL" id="FOWE01000003">
    <property type="protein sequence ID" value="SFO08192.1"/>
    <property type="molecule type" value="Genomic_DNA"/>
</dbReference>
<evidence type="ECO:0000256" key="3">
    <source>
        <dbReference type="SAM" id="SignalP"/>
    </source>
</evidence>
<dbReference type="InterPro" id="IPR042001">
    <property type="entry name" value="Sortase_F"/>
</dbReference>
<keyword evidence="3" id="KW-0732">Signal</keyword>
<feature type="chain" id="PRO_5010224264" evidence="3">
    <location>
        <begin position="24"/>
        <end position="225"/>
    </location>
</feature>